<keyword evidence="1" id="KW-0472">Membrane</keyword>
<keyword evidence="3" id="KW-1185">Reference proteome</keyword>
<reference evidence="3" key="1">
    <citation type="submission" date="2015-04" db="EMBL/GenBank/DDBJ databases">
        <authorList>
            <person name="Schardt J."/>
            <person name="Mueller-Herbst S."/>
            <person name="Scherer S."/>
            <person name="Huptas C."/>
        </authorList>
    </citation>
    <scope>NUCLEOTIDE SEQUENCE [LARGE SCALE GENOMIC DNA]</scope>
    <source>
        <strain evidence="3">Kiel-L1</strain>
    </source>
</reference>
<feature type="transmembrane region" description="Helical" evidence="1">
    <location>
        <begin position="138"/>
        <end position="157"/>
    </location>
</feature>
<evidence type="ECO:0000313" key="2">
    <source>
        <dbReference type="EMBL" id="RDX01420.1"/>
    </source>
</evidence>
<feature type="transmembrane region" description="Helical" evidence="1">
    <location>
        <begin position="162"/>
        <end position="180"/>
    </location>
</feature>
<proteinExistence type="predicted"/>
<feature type="transmembrane region" description="Helical" evidence="1">
    <location>
        <begin position="52"/>
        <end position="74"/>
    </location>
</feature>
<evidence type="ECO:0000256" key="1">
    <source>
        <dbReference type="SAM" id="Phobius"/>
    </source>
</evidence>
<gene>
    <name evidence="2" type="ORF">UR08_10985</name>
</gene>
<keyword evidence="1" id="KW-0812">Transmembrane</keyword>
<evidence type="ECO:0000313" key="3">
    <source>
        <dbReference type="Proteomes" id="UP000257055"/>
    </source>
</evidence>
<dbReference type="AlphaFoldDB" id="A0A3D8TRK1"/>
<protein>
    <recommendedName>
        <fullName evidence="4">ABC transporter permease</fullName>
    </recommendedName>
</protein>
<sequence>MSFGKLWKQQITKSKLFTPLYIGLGVLVILYSFSFIPVYLGADDLSSAFQSIFSRFLLFIVYFNVSLIANLSVLHLQINDIAFTQSRKTWLQQACLQLFLVNLLIWITWLFSTIISFIFSSRFPALTSFATSFVLKSLTLFLSQLILASLCILLYFAFRSKLLTFIAAFLFNIICFALSLNELPSVIYEYIGMKNLLQEIATLFITTGIMIVILLCAYVTLMKKDIL</sequence>
<keyword evidence="1" id="KW-1133">Transmembrane helix</keyword>
<dbReference type="Proteomes" id="UP000257055">
    <property type="component" value="Unassembled WGS sequence"/>
</dbReference>
<accession>A0A3D8TRK1</accession>
<dbReference type="RefSeq" id="WP_115753685.1">
    <property type="nucleotide sequence ID" value="NZ_LARY01000002.1"/>
</dbReference>
<feature type="transmembrane region" description="Helical" evidence="1">
    <location>
        <begin position="200"/>
        <end position="221"/>
    </location>
</feature>
<feature type="transmembrane region" description="Helical" evidence="1">
    <location>
        <begin position="20"/>
        <end position="40"/>
    </location>
</feature>
<dbReference type="EMBL" id="LARY01000002">
    <property type="protein sequence ID" value="RDX01420.1"/>
    <property type="molecule type" value="Genomic_DNA"/>
</dbReference>
<feature type="transmembrane region" description="Helical" evidence="1">
    <location>
        <begin position="95"/>
        <end position="118"/>
    </location>
</feature>
<organism evidence="2 3">
    <name type="scientific">Listeria kieliensis</name>
    <dbReference type="NCBI Taxonomy" id="1621700"/>
    <lineage>
        <taxon>Bacteria</taxon>
        <taxon>Bacillati</taxon>
        <taxon>Bacillota</taxon>
        <taxon>Bacilli</taxon>
        <taxon>Bacillales</taxon>
        <taxon>Listeriaceae</taxon>
        <taxon>Listeria</taxon>
    </lineage>
</organism>
<comment type="caution">
    <text evidence="2">The sequence shown here is derived from an EMBL/GenBank/DDBJ whole genome shotgun (WGS) entry which is preliminary data.</text>
</comment>
<name>A0A3D8TRK1_9LIST</name>
<evidence type="ECO:0008006" key="4">
    <source>
        <dbReference type="Google" id="ProtNLM"/>
    </source>
</evidence>